<dbReference type="GeneID" id="87829748"/>
<accession>A0AAN6U072</accession>
<dbReference type="RefSeq" id="XP_062647776.1">
    <property type="nucleotide sequence ID" value="XM_062792979.1"/>
</dbReference>
<reference evidence="2" key="1">
    <citation type="journal article" date="2023" name="Mol. Phylogenet. Evol.">
        <title>Genome-scale phylogeny and comparative genomics of the fungal order Sordariales.</title>
        <authorList>
            <person name="Hensen N."/>
            <person name="Bonometti L."/>
            <person name="Westerberg I."/>
            <person name="Brannstrom I.O."/>
            <person name="Guillou S."/>
            <person name="Cros-Aarteil S."/>
            <person name="Calhoun S."/>
            <person name="Haridas S."/>
            <person name="Kuo A."/>
            <person name="Mondo S."/>
            <person name="Pangilinan J."/>
            <person name="Riley R."/>
            <person name="LaButti K."/>
            <person name="Andreopoulos B."/>
            <person name="Lipzen A."/>
            <person name="Chen C."/>
            <person name="Yan M."/>
            <person name="Daum C."/>
            <person name="Ng V."/>
            <person name="Clum A."/>
            <person name="Steindorff A."/>
            <person name="Ohm R.A."/>
            <person name="Martin F."/>
            <person name="Silar P."/>
            <person name="Natvig D.O."/>
            <person name="Lalanne C."/>
            <person name="Gautier V."/>
            <person name="Ament-Velasquez S.L."/>
            <person name="Kruys A."/>
            <person name="Hutchinson M.I."/>
            <person name="Powell A.J."/>
            <person name="Barry K."/>
            <person name="Miller A.N."/>
            <person name="Grigoriev I.V."/>
            <person name="Debuchy R."/>
            <person name="Gladieux P."/>
            <person name="Hiltunen Thoren M."/>
            <person name="Johannesson H."/>
        </authorList>
    </citation>
    <scope>NUCLEOTIDE SEQUENCE</scope>
    <source>
        <strain evidence="2">CBS 731.68</strain>
    </source>
</reference>
<comment type="caution">
    <text evidence="2">The sequence shown here is derived from an EMBL/GenBank/DDBJ whole genome shotgun (WGS) entry which is preliminary data.</text>
</comment>
<dbReference type="AlphaFoldDB" id="A0AAN6U072"/>
<dbReference type="EMBL" id="MU853228">
    <property type="protein sequence ID" value="KAK4124005.1"/>
    <property type="molecule type" value="Genomic_DNA"/>
</dbReference>
<protein>
    <submittedName>
        <fullName evidence="2">Uncharacterized protein</fullName>
    </submittedName>
</protein>
<proteinExistence type="predicted"/>
<evidence type="ECO:0000313" key="3">
    <source>
        <dbReference type="Proteomes" id="UP001302602"/>
    </source>
</evidence>
<sequence>MPSATNPNPTSTSSVLPPLTARQAVSTKLTALTDAIAAHPQMQPPNRHPTLFHIWDFAMRTNYILSELDNIEAGRAVQHPEQISGLGSSNGTPSPARAKELLTDVRSRCFM</sequence>
<reference evidence="2" key="2">
    <citation type="submission" date="2023-05" db="EMBL/GenBank/DDBJ databases">
        <authorList>
            <consortium name="Lawrence Berkeley National Laboratory"/>
            <person name="Steindorff A."/>
            <person name="Hensen N."/>
            <person name="Bonometti L."/>
            <person name="Westerberg I."/>
            <person name="Brannstrom I.O."/>
            <person name="Guillou S."/>
            <person name="Cros-Aarteil S."/>
            <person name="Calhoun S."/>
            <person name="Haridas S."/>
            <person name="Kuo A."/>
            <person name="Mondo S."/>
            <person name="Pangilinan J."/>
            <person name="Riley R."/>
            <person name="Labutti K."/>
            <person name="Andreopoulos B."/>
            <person name="Lipzen A."/>
            <person name="Chen C."/>
            <person name="Yanf M."/>
            <person name="Daum C."/>
            <person name="Ng V."/>
            <person name="Clum A."/>
            <person name="Ohm R."/>
            <person name="Martin F."/>
            <person name="Silar P."/>
            <person name="Natvig D."/>
            <person name="Lalanne C."/>
            <person name="Gautier V."/>
            <person name="Ament-Velasquez S.L."/>
            <person name="Kruys A."/>
            <person name="Hutchinson M.I."/>
            <person name="Powell A.J."/>
            <person name="Barry K."/>
            <person name="Miller A.N."/>
            <person name="Grigoriev I.V."/>
            <person name="Debuchy R."/>
            <person name="Gladieux P."/>
            <person name="Thoren M.H."/>
            <person name="Johannesson H."/>
        </authorList>
    </citation>
    <scope>NUCLEOTIDE SEQUENCE</scope>
    <source>
        <strain evidence="2">CBS 731.68</strain>
    </source>
</reference>
<dbReference type="Proteomes" id="UP001302602">
    <property type="component" value="Unassembled WGS sequence"/>
</dbReference>
<feature type="region of interest" description="Disordered" evidence="1">
    <location>
        <begin position="1"/>
        <end position="20"/>
    </location>
</feature>
<gene>
    <name evidence="2" type="ORF">N657DRAFT_645620</name>
</gene>
<name>A0AAN6U072_9PEZI</name>
<organism evidence="2 3">
    <name type="scientific">Parathielavia appendiculata</name>
    <dbReference type="NCBI Taxonomy" id="2587402"/>
    <lineage>
        <taxon>Eukaryota</taxon>
        <taxon>Fungi</taxon>
        <taxon>Dikarya</taxon>
        <taxon>Ascomycota</taxon>
        <taxon>Pezizomycotina</taxon>
        <taxon>Sordariomycetes</taxon>
        <taxon>Sordariomycetidae</taxon>
        <taxon>Sordariales</taxon>
        <taxon>Chaetomiaceae</taxon>
        <taxon>Parathielavia</taxon>
    </lineage>
</organism>
<evidence type="ECO:0000313" key="2">
    <source>
        <dbReference type="EMBL" id="KAK4124005.1"/>
    </source>
</evidence>
<keyword evidence="3" id="KW-1185">Reference proteome</keyword>
<evidence type="ECO:0000256" key="1">
    <source>
        <dbReference type="SAM" id="MobiDB-lite"/>
    </source>
</evidence>
<feature type="non-terminal residue" evidence="2">
    <location>
        <position position="111"/>
    </location>
</feature>